<dbReference type="InterPro" id="IPR051782">
    <property type="entry name" value="ABC_Transporter_VariousFunc"/>
</dbReference>
<dbReference type="PROSITE" id="PS50893">
    <property type="entry name" value="ABC_TRANSPORTER_2"/>
    <property type="match status" value="1"/>
</dbReference>
<name>A0A2N1PMF4_9BACT</name>
<proteinExistence type="predicted"/>
<dbReference type="GO" id="GO:0005524">
    <property type="term" value="F:ATP binding"/>
    <property type="evidence" value="ECO:0007669"/>
    <property type="project" value="UniProtKB-KW"/>
</dbReference>
<accession>A0A2N1PMF4</accession>
<dbReference type="Proteomes" id="UP000233256">
    <property type="component" value="Unassembled WGS sequence"/>
</dbReference>
<evidence type="ECO:0000256" key="3">
    <source>
        <dbReference type="ARBA" id="ARBA00022840"/>
    </source>
</evidence>
<dbReference type="PANTHER" id="PTHR42939">
    <property type="entry name" value="ABC TRANSPORTER ATP-BINDING PROTEIN ALBC-RELATED"/>
    <property type="match status" value="1"/>
</dbReference>
<sequence>MIKDKIDTDGSEMAALSDPVISIKGLTVDFGNGKGIFGNTLSIPRGSVLGLIGRNGAGKTTLVKSLTGLIRPDRGQISVLGKNPVFQRSEVMASTGFVDEDKALYDWMTIDEILRFSSKFHSEWDEALVHEMVEKAELNPSSRISSLSKGARAEIALILALAHKPELLIMDEPTSGLDILVRHDFLERLIAFACSGNTTVIFSSHILEDVERVCDSVVIMESGKIICHQDLETIRAEYQTRGGKSNGIREIFIDTIKGIFTPRGGVAA</sequence>
<dbReference type="SUPFAM" id="SSF52540">
    <property type="entry name" value="P-loop containing nucleoside triphosphate hydrolases"/>
    <property type="match status" value="1"/>
</dbReference>
<dbReference type="Gene3D" id="3.40.50.300">
    <property type="entry name" value="P-loop containing nucleotide triphosphate hydrolases"/>
    <property type="match status" value="1"/>
</dbReference>
<evidence type="ECO:0000259" key="4">
    <source>
        <dbReference type="PROSITE" id="PS50893"/>
    </source>
</evidence>
<evidence type="ECO:0000313" key="5">
    <source>
        <dbReference type="EMBL" id="PKK89519.1"/>
    </source>
</evidence>
<keyword evidence="1" id="KW-0813">Transport</keyword>
<dbReference type="AlphaFoldDB" id="A0A2N1PMF4"/>
<dbReference type="Pfam" id="PF00005">
    <property type="entry name" value="ABC_tran"/>
    <property type="match status" value="1"/>
</dbReference>
<evidence type="ECO:0000256" key="2">
    <source>
        <dbReference type="ARBA" id="ARBA00022741"/>
    </source>
</evidence>
<dbReference type="GO" id="GO:0016887">
    <property type="term" value="F:ATP hydrolysis activity"/>
    <property type="evidence" value="ECO:0007669"/>
    <property type="project" value="InterPro"/>
</dbReference>
<protein>
    <submittedName>
        <fullName evidence="5">ABC transporter ATP-binding protein</fullName>
    </submittedName>
</protein>
<comment type="caution">
    <text evidence="5">The sequence shown here is derived from an EMBL/GenBank/DDBJ whole genome shotgun (WGS) entry which is preliminary data.</text>
</comment>
<dbReference type="EMBL" id="PGXC01000016">
    <property type="protein sequence ID" value="PKK89519.1"/>
    <property type="molecule type" value="Genomic_DNA"/>
</dbReference>
<reference evidence="5 6" key="1">
    <citation type="journal article" date="2017" name="ISME J.">
        <title>Potential for microbial H2 and metal transformations associated with novel bacteria and archaea in deep terrestrial subsurface sediments.</title>
        <authorList>
            <person name="Hernsdorf A.W."/>
            <person name="Amano Y."/>
            <person name="Miyakawa K."/>
            <person name="Ise K."/>
            <person name="Suzuki Y."/>
            <person name="Anantharaman K."/>
            <person name="Probst A."/>
            <person name="Burstein D."/>
            <person name="Thomas B.C."/>
            <person name="Banfield J.F."/>
        </authorList>
    </citation>
    <scope>NUCLEOTIDE SEQUENCE [LARGE SCALE GENOMIC DNA]</scope>
    <source>
        <strain evidence="5">HGW-Wallbacteria-1</strain>
    </source>
</reference>
<evidence type="ECO:0000313" key="6">
    <source>
        <dbReference type="Proteomes" id="UP000233256"/>
    </source>
</evidence>
<dbReference type="InterPro" id="IPR003593">
    <property type="entry name" value="AAA+_ATPase"/>
</dbReference>
<keyword evidence="2" id="KW-0547">Nucleotide-binding</keyword>
<dbReference type="CDD" id="cd03230">
    <property type="entry name" value="ABC_DR_subfamily_A"/>
    <property type="match status" value="1"/>
</dbReference>
<dbReference type="SMART" id="SM00382">
    <property type="entry name" value="AAA"/>
    <property type="match status" value="1"/>
</dbReference>
<gene>
    <name evidence="5" type="ORF">CVV64_14005</name>
</gene>
<organism evidence="5 6">
    <name type="scientific">Candidatus Wallbacteria bacterium HGW-Wallbacteria-1</name>
    <dbReference type="NCBI Taxonomy" id="2013854"/>
    <lineage>
        <taxon>Bacteria</taxon>
        <taxon>Candidatus Walliibacteriota</taxon>
    </lineage>
</organism>
<dbReference type="PANTHER" id="PTHR42939:SF1">
    <property type="entry name" value="ABC TRANSPORTER ATP-BINDING PROTEIN ALBC-RELATED"/>
    <property type="match status" value="1"/>
</dbReference>
<dbReference type="InterPro" id="IPR003439">
    <property type="entry name" value="ABC_transporter-like_ATP-bd"/>
</dbReference>
<evidence type="ECO:0000256" key="1">
    <source>
        <dbReference type="ARBA" id="ARBA00022448"/>
    </source>
</evidence>
<feature type="domain" description="ABC transporter" evidence="4">
    <location>
        <begin position="21"/>
        <end position="247"/>
    </location>
</feature>
<dbReference type="InterPro" id="IPR027417">
    <property type="entry name" value="P-loop_NTPase"/>
</dbReference>
<keyword evidence="3 5" id="KW-0067">ATP-binding</keyword>